<keyword evidence="2" id="KW-1185">Reference proteome</keyword>
<dbReference type="Proteomes" id="UP000001968">
    <property type="component" value="Chromosome"/>
</dbReference>
<dbReference type="RefSeq" id="WP_011640905.1">
    <property type="nucleotide sequence ID" value="NC_008346.1"/>
</dbReference>
<evidence type="ECO:0000313" key="2">
    <source>
        <dbReference type="Proteomes" id="UP000001968"/>
    </source>
</evidence>
<sequence>MAEIRNCPKCKQLFTSNSKQVLCPVCAGLVEQEYSIVRNFIRDNPGVSLIDVVRETGVKQEIVLSFIREGRFVHM</sequence>
<proteinExistence type="predicted"/>
<accession>Q0AWU8</accession>
<dbReference type="HOGENOM" id="CLU_2669831_0_0_9"/>
<dbReference type="STRING" id="335541.Swol_1503"/>
<gene>
    <name evidence="1" type="ordered locus">Swol_1503</name>
</gene>
<dbReference type="KEGG" id="swo:Swol_1503"/>
<dbReference type="EMBL" id="CP000448">
    <property type="protein sequence ID" value="ABI68806.1"/>
    <property type="molecule type" value="Genomic_DNA"/>
</dbReference>
<organism evidence="1 2">
    <name type="scientific">Syntrophomonas wolfei subsp. wolfei (strain DSM 2245B / Goettingen)</name>
    <dbReference type="NCBI Taxonomy" id="335541"/>
    <lineage>
        <taxon>Bacteria</taxon>
        <taxon>Bacillati</taxon>
        <taxon>Bacillota</taxon>
        <taxon>Clostridia</taxon>
        <taxon>Eubacteriales</taxon>
        <taxon>Syntrophomonadaceae</taxon>
        <taxon>Syntrophomonas</taxon>
    </lineage>
</organism>
<evidence type="ECO:0000313" key="1">
    <source>
        <dbReference type="EMBL" id="ABI68806.1"/>
    </source>
</evidence>
<dbReference type="OrthoDB" id="1739831at2"/>
<dbReference type="AlphaFoldDB" id="Q0AWU8"/>
<reference evidence="2" key="1">
    <citation type="journal article" date="2010" name="Environ. Microbiol.">
        <title>The genome of Syntrophomonas wolfei: new insights into syntrophic metabolism and biohydrogen production.</title>
        <authorList>
            <person name="Sieber J.R."/>
            <person name="Sims D.R."/>
            <person name="Han C."/>
            <person name="Kim E."/>
            <person name="Lykidis A."/>
            <person name="Lapidus A.L."/>
            <person name="McDonnald E."/>
            <person name="Rohlin L."/>
            <person name="Culley D.E."/>
            <person name="Gunsalus R."/>
            <person name="McInerney M.J."/>
        </authorList>
    </citation>
    <scope>NUCLEOTIDE SEQUENCE [LARGE SCALE GENOMIC DNA]</scope>
    <source>
        <strain evidence="2">DSM 2245B / Goettingen</strain>
    </source>
</reference>
<protein>
    <submittedName>
        <fullName evidence="1">YvyF</fullName>
    </submittedName>
</protein>
<name>Q0AWU8_SYNWW</name>